<evidence type="ECO:0000256" key="3">
    <source>
        <dbReference type="SAM" id="MobiDB-lite"/>
    </source>
</evidence>
<evidence type="ECO:0000313" key="6">
    <source>
        <dbReference type="Proteomes" id="UP000178121"/>
    </source>
</evidence>
<gene>
    <name evidence="5" type="ORF">A2849_00775</name>
</gene>
<dbReference type="Gene3D" id="2.60.120.200">
    <property type="match status" value="2"/>
</dbReference>
<dbReference type="InterPro" id="IPR001322">
    <property type="entry name" value="Lamin_tail_dom"/>
</dbReference>
<protein>
    <recommendedName>
        <fullName evidence="4">LTD domain-containing protein</fullName>
    </recommendedName>
</protein>
<comment type="caution">
    <text evidence="5">The sequence shown here is derived from an EMBL/GenBank/DDBJ whole genome shotgun (WGS) entry which is preliminary data.</text>
</comment>
<keyword evidence="1" id="KW-0732">Signal</keyword>
<dbReference type="SUPFAM" id="SSF49899">
    <property type="entry name" value="Concanavalin A-like lectins/glucanases"/>
    <property type="match status" value="2"/>
</dbReference>
<dbReference type="Proteomes" id="UP000178121">
    <property type="component" value="Unassembled WGS sequence"/>
</dbReference>
<dbReference type="InterPro" id="IPR032179">
    <property type="entry name" value="Cry22Aa_Ig-like"/>
</dbReference>
<dbReference type="InterPro" id="IPR006558">
    <property type="entry name" value="LamG-like"/>
</dbReference>
<reference evidence="5 6" key="1">
    <citation type="journal article" date="2016" name="Nat. Commun.">
        <title>Thousands of microbial genomes shed light on interconnected biogeochemical processes in an aquifer system.</title>
        <authorList>
            <person name="Anantharaman K."/>
            <person name="Brown C.T."/>
            <person name="Hug L.A."/>
            <person name="Sharon I."/>
            <person name="Castelle C.J."/>
            <person name="Probst A.J."/>
            <person name="Thomas B.C."/>
            <person name="Singh A."/>
            <person name="Wilkins M.J."/>
            <person name="Karaoz U."/>
            <person name="Brodie E.L."/>
            <person name="Williams K.H."/>
            <person name="Hubbard S.S."/>
            <person name="Banfield J.F."/>
        </authorList>
    </citation>
    <scope>NUCLEOTIDE SEQUENCE [LARGE SCALE GENOMIC DNA]</scope>
</reference>
<dbReference type="SUPFAM" id="SSF74853">
    <property type="entry name" value="Lamin A/C globular tail domain"/>
    <property type="match status" value="1"/>
</dbReference>
<dbReference type="SMART" id="SM00560">
    <property type="entry name" value="LamGL"/>
    <property type="match status" value="1"/>
</dbReference>
<feature type="compositionally biased region" description="Basic and acidic residues" evidence="3">
    <location>
        <begin position="1148"/>
        <end position="1167"/>
    </location>
</feature>
<accession>A0A1G2M9T7</accession>
<evidence type="ECO:0000256" key="1">
    <source>
        <dbReference type="ARBA" id="ARBA00022729"/>
    </source>
</evidence>
<keyword evidence="2" id="KW-1015">Disulfide bond</keyword>
<evidence type="ECO:0000259" key="4">
    <source>
        <dbReference type="PROSITE" id="PS51841"/>
    </source>
</evidence>
<organism evidence="5 6">
    <name type="scientific">Candidatus Taylorbacteria bacterium RIFCSPHIGHO2_01_FULL_51_15</name>
    <dbReference type="NCBI Taxonomy" id="1802304"/>
    <lineage>
        <taxon>Bacteria</taxon>
        <taxon>Candidatus Tayloriibacteriota</taxon>
    </lineage>
</organism>
<dbReference type="InterPro" id="IPR013320">
    <property type="entry name" value="ConA-like_dom_sf"/>
</dbReference>
<dbReference type="Gene3D" id="2.60.40.10">
    <property type="entry name" value="Immunoglobulins"/>
    <property type="match status" value="1"/>
</dbReference>
<dbReference type="Pfam" id="PF16403">
    <property type="entry name" value="Bact_surface_Ig-like"/>
    <property type="match status" value="1"/>
</dbReference>
<feature type="domain" description="LTD" evidence="4">
    <location>
        <begin position="815"/>
        <end position="1004"/>
    </location>
</feature>
<proteinExistence type="predicted"/>
<dbReference type="Pfam" id="PF13385">
    <property type="entry name" value="Laminin_G_3"/>
    <property type="match status" value="2"/>
</dbReference>
<dbReference type="InterPro" id="IPR013783">
    <property type="entry name" value="Ig-like_fold"/>
</dbReference>
<dbReference type="InterPro" id="IPR036415">
    <property type="entry name" value="Lamin_tail_dom_sf"/>
</dbReference>
<feature type="region of interest" description="Disordered" evidence="3">
    <location>
        <begin position="1112"/>
        <end position="1279"/>
    </location>
</feature>
<feature type="region of interest" description="Disordered" evidence="3">
    <location>
        <begin position="1083"/>
        <end position="1102"/>
    </location>
</feature>
<evidence type="ECO:0000313" key="5">
    <source>
        <dbReference type="EMBL" id="OHA20514.1"/>
    </source>
</evidence>
<dbReference type="EMBL" id="MHRI01000029">
    <property type="protein sequence ID" value="OHA20514.1"/>
    <property type="molecule type" value="Genomic_DNA"/>
</dbReference>
<name>A0A1G2M9T7_9BACT</name>
<dbReference type="AlphaFoldDB" id="A0A1G2M9T7"/>
<feature type="region of interest" description="Disordered" evidence="3">
    <location>
        <begin position="971"/>
        <end position="1011"/>
    </location>
</feature>
<dbReference type="Pfam" id="PF00932">
    <property type="entry name" value="LTD"/>
    <property type="match status" value="1"/>
</dbReference>
<evidence type="ECO:0000256" key="2">
    <source>
        <dbReference type="ARBA" id="ARBA00023157"/>
    </source>
</evidence>
<dbReference type="PROSITE" id="PS51841">
    <property type="entry name" value="LTD"/>
    <property type="match status" value="1"/>
</dbReference>
<sequence>MDTKRITSLWLLDLRPRKRRRVLFGDSFRRLEYSFFTKFITFLLLTGLNLTGISAVGSTAARFSDIEGSNDNLFEATKLDFILEGTPYVPVTNLPPSLSSGLVAHYLFDDGTATDVSGSGNHGALQGATTTLGKFGSGLSFDGIDDYVGIPDSSSLDVAEVTFATWIYKKSDPSSNWQCIVCRQYFGSTTMPWLDVLHLSYDYTESDHYAFGTRTLSGQDFTEGPSSDGDVGSWIHLVGSYDGTTLKLYRNGVLVSSKAHTFGGNMIPEATFTTLGGGYNGPGQDAGMIEHADIILDDLRVYDRALSDSEIDALYNVSGTSFSAERNVKVVDDVLLTPGSSTPFRYIVKPTNPSGELPFCEALSLEASLEGILVYNGTLLNFISATTTFGPAGDDWTFKLTTPYTPGFGGDVCNFDFEYSGWQENMSGLFTGFHDVENIGNTIVGNESKLANECPFDEGSEQMIVHFNTHVLRSDTTEADATDGPVVGFLPAGTYDITLASYDNHFIKPTQVQPEEQWELRMKNAAGVEVAVTAPIRDIVDATEEQVIEKVAEDFIISDDVNLFTARHSAYPDSNPNSLRALCALFEGEGLGETLSLIPPPSGRVLPGMLALYTFEETSGKVVFDVSGVGAPLHLWIPDLTKVSRAPGLLSIDASTIVSSLVPGTKLIDGLKATNEITVEAWVNPANTTQAGPARIATLSRDIGFRNFTLGVEETKYAGRIRTPTTGLNGSFPTSFFTPTDVASTTLQHVVLTRGADATERFYIDGVEVAARANAGVFSSWDPSYRFGLANEFDMLRTWLGDLHLVAIYDKALSASDVAQNYAAGADFKDVVLNEYLPNPAGDDGDPKPLGEWVELYNLTSSPVDVAGWTLYDSLDSHPLTISVANSDNDGDTGDGGETIVPANGFLVVYLDGAYGSGWLNNSGGDEVRLYRGGVGSASLADATSYVGSAPVGKSYARIPDGTGAWVDPIPTPGLPNRPEEPVEATTSLQSSPEEETADLTPPTLTLNGNNPAYVEKGATYADLGAMVSDNSTGNLGYHIEGEVRTDELGEYTLMYTATDQAGNMNTAERLVIVYDPEVGPPLPSRLSDEATSTDEAPWPSLLSLPSLVEGEDDEVALSTSPTRATSLPLLGSEEAHTSSSSIDESTEDRAKVEPVNDTGDTREATSTKESVVVPIVEEAEVASGAPAQFEEHTEAAVPEEAQTLEENAEPSPMKEEETLSDVSLPPAEDANESKSEGESDAPLPEIPVLEESPDTEEKKIEELPALTLPSEEANESGV</sequence>